<evidence type="ECO:0000259" key="3">
    <source>
        <dbReference type="Pfam" id="PF13860"/>
    </source>
</evidence>
<gene>
    <name evidence="4" type="ORF">A2024_02775</name>
</gene>
<keyword evidence="2" id="KW-0732">Signal</keyword>
<evidence type="ECO:0000313" key="4">
    <source>
        <dbReference type="EMBL" id="OGF11932.1"/>
    </source>
</evidence>
<feature type="compositionally biased region" description="Basic and acidic residues" evidence="1">
    <location>
        <begin position="52"/>
        <end position="62"/>
    </location>
</feature>
<dbReference type="InterPro" id="IPR026444">
    <property type="entry name" value="Secre_tail"/>
</dbReference>
<dbReference type="EMBL" id="MFFM01000034">
    <property type="protein sequence ID" value="OGF11932.1"/>
    <property type="molecule type" value="Genomic_DNA"/>
</dbReference>
<feature type="signal peptide" evidence="2">
    <location>
        <begin position="1"/>
        <end position="20"/>
    </location>
</feature>
<sequence>MRKYILFGLLLLIFCAVTYAQPARRLFDYEQRNPDEVGNNKSDRGLTPGEWANERGDTRPKPELWSTIIDSQRSVAIGRTVSKTPGWQPNGIVVCDTSWAWLPKIVSDGNSGAIICWSEQYRGADSVNHTTWDIYAQRVDSAGHFVWQSQGVPVCSLANWNSTYPAMISDGKGGAIIAWEDDRDGLFYTRVFAQRLDSLGNRLWSENGVLVCNQMSGYVDICSDGHGGAIIAYVDGRDAATSDNIYAQGIDSAGNPVWQIDGVPVCTADSIQFWPHMCSNGNGGAVITWEDDYRNNSTTGEDVYVQMVDSLGNSKWSVNGELICVKAGMQRLAKLCENNFGGAIIKWNDRTDSNTYAQSIDSQGNKIWDSNGVDLQGGYSGYINSLLFGGGVTNVYNAQRVDSLGNIKWGTGVLLHGDTSGGHFDATSDDFDNLFVVWDEKRSSPFYADQYIQKVGIDGDLLWNTTGVAVCILQVAGESYPQITNDGLGGAVCTWHGGYPGSLYLTYPDIIAQRIYSDGTPGGVLGYPEDEKRNLKLFMNVFPNPSKGRTEVEFSLAEQAFIELTIYNMLGQRVRTLVNSYKTAGRHKISWDGRDNAGNAISSGVYFCNLKYSTGYINKKIILVK</sequence>
<accession>A0A1F5RC04</accession>
<comment type="caution">
    <text evidence="4">The sequence shown here is derived from an EMBL/GenBank/DDBJ whole genome shotgun (WGS) entry which is preliminary data.</text>
</comment>
<proteinExistence type="predicted"/>
<dbReference type="InterPro" id="IPR025965">
    <property type="entry name" value="FlgD/Vpr_Ig-like"/>
</dbReference>
<evidence type="ECO:0000256" key="1">
    <source>
        <dbReference type="SAM" id="MobiDB-lite"/>
    </source>
</evidence>
<evidence type="ECO:0000256" key="2">
    <source>
        <dbReference type="SAM" id="SignalP"/>
    </source>
</evidence>
<evidence type="ECO:0000313" key="5">
    <source>
        <dbReference type="Proteomes" id="UP000177230"/>
    </source>
</evidence>
<dbReference type="NCBIfam" id="TIGR04183">
    <property type="entry name" value="Por_Secre_tail"/>
    <property type="match status" value="1"/>
</dbReference>
<dbReference type="AlphaFoldDB" id="A0A1F5RC04"/>
<feature type="region of interest" description="Disordered" evidence="1">
    <location>
        <begin position="33"/>
        <end position="62"/>
    </location>
</feature>
<dbReference type="Pfam" id="PF13860">
    <property type="entry name" value="FlgD_ig"/>
    <property type="match status" value="1"/>
</dbReference>
<protein>
    <recommendedName>
        <fullName evidence="3">FlgD/Vpr Ig-like domain-containing protein</fullName>
    </recommendedName>
</protein>
<name>A0A1F5RC04_9BACT</name>
<feature type="chain" id="PRO_5009520699" description="FlgD/Vpr Ig-like domain-containing protein" evidence="2">
    <location>
        <begin position="21"/>
        <end position="625"/>
    </location>
</feature>
<feature type="domain" description="FlgD/Vpr Ig-like" evidence="3">
    <location>
        <begin position="549"/>
        <end position="614"/>
    </location>
</feature>
<dbReference type="Gene3D" id="2.60.40.4070">
    <property type="match status" value="1"/>
</dbReference>
<organism evidence="4 5">
    <name type="scientific">Candidatus Edwardsbacteria bacterium GWF2_54_11</name>
    <dbReference type="NCBI Taxonomy" id="1817851"/>
    <lineage>
        <taxon>Bacteria</taxon>
        <taxon>Candidatus Edwardsiibacteriota</taxon>
    </lineage>
</organism>
<dbReference type="Proteomes" id="UP000177230">
    <property type="component" value="Unassembled WGS sequence"/>
</dbReference>
<reference evidence="4 5" key="1">
    <citation type="journal article" date="2016" name="Nat. Commun.">
        <title>Thousands of microbial genomes shed light on interconnected biogeochemical processes in an aquifer system.</title>
        <authorList>
            <person name="Anantharaman K."/>
            <person name="Brown C.T."/>
            <person name="Hug L.A."/>
            <person name="Sharon I."/>
            <person name="Castelle C.J."/>
            <person name="Probst A.J."/>
            <person name="Thomas B.C."/>
            <person name="Singh A."/>
            <person name="Wilkins M.J."/>
            <person name="Karaoz U."/>
            <person name="Brodie E.L."/>
            <person name="Williams K.H."/>
            <person name="Hubbard S.S."/>
            <person name="Banfield J.F."/>
        </authorList>
    </citation>
    <scope>NUCLEOTIDE SEQUENCE [LARGE SCALE GENOMIC DNA]</scope>
</reference>